<dbReference type="Pfam" id="PF01208">
    <property type="entry name" value="URO-D"/>
    <property type="match status" value="1"/>
</dbReference>
<dbReference type="KEGG" id="emt:CPZ25_014620"/>
<dbReference type="SUPFAM" id="SSF51726">
    <property type="entry name" value="UROD/MetE-like"/>
    <property type="match status" value="1"/>
</dbReference>
<sequence>MSKYQESLERCQKAVNLEQPDRIPVICKVDPTFAIEYAGFDMKEALWNVDRIAEAYSKVYEDFYFDGGGYMGRFPLFYKVMQSKSFVPNDSNGYVQHPEVSGLNADEYDEYIADPYKTIVNKVVPRLYPALAAEGMEGGLNWARAINANNRIMGKIVAGNNLVAEKYGVPNLRRGITEAPFDFVADQLRGFSGASMDIRRHSEQIRQAAEVSTPLMAKLARLSNPTPGGSASVFMPLHMPSYMRTKDFEKLYWPSFKALIDELVGEGYTIQVFFEKNWTRYYEFLQELPKGVIGYFEEDDLGVVKEKLGKKMCIMGNMPLSILRTGTVQQCIDTAKEIIDKAAPNGGYLFTTDKSLLTVKDVKAENFRAVNEFVHEYGIYK</sequence>
<dbReference type="PANTHER" id="PTHR47099:SF1">
    <property type="entry name" value="METHYLCOBAMIDE:COM METHYLTRANSFERASE MTBA"/>
    <property type="match status" value="1"/>
</dbReference>
<organism evidence="2 3">
    <name type="scientific">Eubacterium maltosivorans</name>
    <dbReference type="NCBI Taxonomy" id="2041044"/>
    <lineage>
        <taxon>Bacteria</taxon>
        <taxon>Bacillati</taxon>
        <taxon>Bacillota</taxon>
        <taxon>Clostridia</taxon>
        <taxon>Eubacteriales</taxon>
        <taxon>Eubacteriaceae</taxon>
        <taxon>Eubacterium</taxon>
    </lineage>
</organism>
<name>A0A4P9CAA5_EUBML</name>
<reference evidence="2 3" key="1">
    <citation type="submission" date="2018-05" db="EMBL/GenBank/DDBJ databases">
        <title>Genome comparison of Eubacterium sp.</title>
        <authorList>
            <person name="Feng Y."/>
            <person name="Sanchez-Andrea I."/>
            <person name="Stams A.J.M."/>
            <person name="De Vos W.M."/>
        </authorList>
    </citation>
    <scope>NUCLEOTIDE SEQUENCE [LARGE SCALE GENOMIC DNA]</scope>
    <source>
        <strain evidence="2 3">YI</strain>
    </source>
</reference>
<dbReference type="InterPro" id="IPR052024">
    <property type="entry name" value="Methanogen_methyltrans"/>
</dbReference>
<dbReference type="InterPro" id="IPR038071">
    <property type="entry name" value="UROD/MetE-like_sf"/>
</dbReference>
<feature type="domain" description="Uroporphyrinogen decarboxylase (URO-D)" evidence="1">
    <location>
        <begin position="175"/>
        <end position="377"/>
    </location>
</feature>
<dbReference type="Gene3D" id="3.20.20.210">
    <property type="match status" value="1"/>
</dbReference>
<dbReference type="Proteomes" id="UP000218387">
    <property type="component" value="Chromosome"/>
</dbReference>
<dbReference type="RefSeq" id="WP_074617923.1">
    <property type="nucleotide sequence ID" value="NZ_CABJDW020000011.1"/>
</dbReference>
<protein>
    <recommendedName>
        <fullName evidence="1">Uroporphyrinogen decarboxylase (URO-D) domain-containing protein</fullName>
    </recommendedName>
</protein>
<dbReference type="GO" id="GO:0006779">
    <property type="term" value="P:porphyrin-containing compound biosynthetic process"/>
    <property type="evidence" value="ECO:0007669"/>
    <property type="project" value="InterPro"/>
</dbReference>
<dbReference type="AlphaFoldDB" id="A0A4P9CAA5"/>
<keyword evidence="3" id="KW-1185">Reference proteome</keyword>
<dbReference type="EMBL" id="CP029487">
    <property type="protein sequence ID" value="QCT72509.1"/>
    <property type="molecule type" value="Genomic_DNA"/>
</dbReference>
<evidence type="ECO:0000259" key="1">
    <source>
        <dbReference type="Pfam" id="PF01208"/>
    </source>
</evidence>
<proteinExistence type="predicted"/>
<evidence type="ECO:0000313" key="2">
    <source>
        <dbReference type="EMBL" id="QCT72509.1"/>
    </source>
</evidence>
<gene>
    <name evidence="2" type="ORF">CPZ25_014620</name>
</gene>
<dbReference type="GO" id="GO:0004853">
    <property type="term" value="F:uroporphyrinogen decarboxylase activity"/>
    <property type="evidence" value="ECO:0007669"/>
    <property type="project" value="InterPro"/>
</dbReference>
<accession>A0A4P9CAA5</accession>
<evidence type="ECO:0000313" key="3">
    <source>
        <dbReference type="Proteomes" id="UP000218387"/>
    </source>
</evidence>
<dbReference type="PANTHER" id="PTHR47099">
    <property type="entry name" value="METHYLCOBAMIDE:COM METHYLTRANSFERASE MTBA"/>
    <property type="match status" value="1"/>
</dbReference>
<dbReference type="InterPro" id="IPR000257">
    <property type="entry name" value="Uroporphyrinogen_deCOase"/>
</dbReference>